<feature type="compositionally biased region" description="Basic and acidic residues" evidence="1">
    <location>
        <begin position="44"/>
        <end position="56"/>
    </location>
</feature>
<evidence type="ECO:0000256" key="1">
    <source>
        <dbReference type="SAM" id="MobiDB-lite"/>
    </source>
</evidence>
<comment type="caution">
    <text evidence="2">The sequence shown here is derived from an EMBL/GenBank/DDBJ whole genome shotgun (WGS) entry which is preliminary data.</text>
</comment>
<dbReference type="EMBL" id="VFLP01000037">
    <property type="protein sequence ID" value="TRX92395.1"/>
    <property type="molecule type" value="Genomic_DNA"/>
</dbReference>
<dbReference type="AlphaFoldDB" id="A0A553HWR4"/>
<dbReference type="Proteomes" id="UP000319160">
    <property type="component" value="Unassembled WGS sequence"/>
</dbReference>
<protein>
    <submittedName>
        <fullName evidence="2">Uncharacterized protein</fullName>
    </submittedName>
</protein>
<dbReference type="OrthoDB" id="5282017at2759"/>
<evidence type="ECO:0000313" key="3">
    <source>
        <dbReference type="Proteomes" id="UP000319160"/>
    </source>
</evidence>
<accession>A0A553HWR4</accession>
<keyword evidence="3" id="KW-1185">Reference proteome</keyword>
<feature type="region of interest" description="Disordered" evidence="1">
    <location>
        <begin position="36"/>
        <end position="56"/>
    </location>
</feature>
<reference evidence="3" key="1">
    <citation type="submission" date="2019-06" db="EMBL/GenBank/DDBJ databases">
        <title>Draft genome sequence of the griseofulvin-producing fungus Xylaria cubensis strain G536.</title>
        <authorList>
            <person name="Mead M.E."/>
            <person name="Raja H.A."/>
            <person name="Steenwyk J.L."/>
            <person name="Knowles S.L."/>
            <person name="Oberlies N.H."/>
            <person name="Rokas A."/>
        </authorList>
    </citation>
    <scope>NUCLEOTIDE SEQUENCE [LARGE SCALE GENOMIC DNA]</scope>
    <source>
        <strain evidence="3">G536</strain>
    </source>
</reference>
<gene>
    <name evidence="2" type="ORF">FHL15_006781</name>
</gene>
<sequence>MSFTTFYSAFAVRAASEADSTLSQLGREVIPQWKRTTSTAGPLTREKSLDLPHRHTPTIREARFLTPEQSFAHKKESHKRAPYRHYTVPLLEKIGVAQFEYQAQDAVDSATTTTM</sequence>
<organism evidence="2 3">
    <name type="scientific">Xylaria flabelliformis</name>
    <dbReference type="NCBI Taxonomy" id="2512241"/>
    <lineage>
        <taxon>Eukaryota</taxon>
        <taxon>Fungi</taxon>
        <taxon>Dikarya</taxon>
        <taxon>Ascomycota</taxon>
        <taxon>Pezizomycotina</taxon>
        <taxon>Sordariomycetes</taxon>
        <taxon>Xylariomycetidae</taxon>
        <taxon>Xylariales</taxon>
        <taxon>Xylariaceae</taxon>
        <taxon>Xylaria</taxon>
    </lineage>
</organism>
<name>A0A553HWR4_9PEZI</name>
<evidence type="ECO:0000313" key="2">
    <source>
        <dbReference type="EMBL" id="TRX92395.1"/>
    </source>
</evidence>
<proteinExistence type="predicted"/>